<evidence type="ECO:0000313" key="3">
    <source>
        <dbReference type="RefSeq" id="XP_014503032.2"/>
    </source>
</evidence>
<dbReference type="InterPro" id="IPR004314">
    <property type="entry name" value="Neprosin"/>
</dbReference>
<dbReference type="STRING" id="3916.A0A1S3UAH4"/>
<dbReference type="Proteomes" id="UP000087766">
    <property type="component" value="Chromosome 6"/>
</dbReference>
<accession>A0A1S3UAH4</accession>
<keyword evidence="2" id="KW-1185">Reference proteome</keyword>
<proteinExistence type="predicted"/>
<dbReference type="InterPro" id="IPR025521">
    <property type="entry name" value="Neprosin_propep"/>
</dbReference>
<dbReference type="Pfam" id="PF14365">
    <property type="entry name" value="Neprosin_AP"/>
    <property type="match status" value="1"/>
</dbReference>
<dbReference type="SUPFAM" id="SSF56059">
    <property type="entry name" value="Glutathione synthetase ATP-binding domain-like"/>
    <property type="match status" value="1"/>
</dbReference>
<dbReference type="GeneID" id="106763348"/>
<dbReference type="OrthoDB" id="1858978at2759"/>
<reference evidence="3" key="2">
    <citation type="submission" date="2025-08" db="UniProtKB">
        <authorList>
            <consortium name="RefSeq"/>
        </authorList>
    </citation>
    <scope>IDENTIFICATION</scope>
    <source>
        <tissue evidence="3">Leaf</tissue>
    </source>
</reference>
<evidence type="ECO:0000259" key="1">
    <source>
        <dbReference type="PROSITE" id="PS52045"/>
    </source>
</evidence>
<dbReference type="Pfam" id="PF05770">
    <property type="entry name" value="Ins134_P3_kin"/>
    <property type="match status" value="1"/>
</dbReference>
<dbReference type="PANTHER" id="PTHR31589">
    <property type="entry name" value="PROTEIN, PUTATIVE (DUF239)-RELATED-RELATED"/>
    <property type="match status" value="1"/>
</dbReference>
<gene>
    <name evidence="3" type="primary">LOC106763348</name>
</gene>
<protein>
    <submittedName>
        <fullName evidence="3">Uncharacterized protein LOC106763348</fullName>
    </submittedName>
</protein>
<dbReference type="RefSeq" id="XP_014503032.2">
    <property type="nucleotide sequence ID" value="XM_014647546.2"/>
</dbReference>
<dbReference type="Gene3D" id="3.90.1320.10">
    <property type="entry name" value="Outer-capsid protein sigma 3, large lobe"/>
    <property type="match status" value="1"/>
</dbReference>
<dbReference type="PROSITE" id="PS52045">
    <property type="entry name" value="NEPROSIN_PEP_CD"/>
    <property type="match status" value="1"/>
</dbReference>
<sequence length="454" mass="51603">MQSGRELEVVSELKIDDRTETVGIPKQIVINDKAKLFDRRIWKALKYPVIAKPLVADGSAKSHKMALVYNHEGLNSLKPPVVVQELVNHGGVIFKVYVIGERVRCVKRKSLPDVEEEELMKVWEDLWAFSQFSNLASDERIDDKYYKMMHLDDAEMPPLSFVTQIDNHDSNRVHGVPHTLQKEDLELERELKLINKSPVKSIHTKYGYIVDCIDIYKQPAFDHPLLKNHKLQRKPSFQNSFEKTSVENSSTKFIFGLEKDECPRGSVPIRRTTKDNLIQSKLLSNDHVLLENNPGVHVAEVYLPISFGPYYKVSGTNSIYNPQIKTKDQLSFSHMWVRKGPIDTRNEISFGWHVAPRIYGDSATYIFAAWTSDNFKKTGCYNVHCSGFVQTDPAKYLGSIVDKTSTYGGEMIEHPMSITLNDNSDCFGVDYYGDLGNEVGYSLQFGGPGGDCRN</sequence>
<dbReference type="InterPro" id="IPR040464">
    <property type="entry name" value="InsP(3)kin_ATP-grasp"/>
</dbReference>
<dbReference type="AlphaFoldDB" id="A0A1S3UAH4"/>
<dbReference type="InterPro" id="IPR053168">
    <property type="entry name" value="Glutamic_endopeptidase"/>
</dbReference>
<dbReference type="Gene3D" id="3.30.470.20">
    <property type="entry name" value="ATP-grasp fold, B domain"/>
    <property type="match status" value="1"/>
</dbReference>
<dbReference type="PANTHER" id="PTHR31589:SF223">
    <property type="entry name" value="PROTEIN, PUTATIVE (DUF239)-RELATED"/>
    <property type="match status" value="1"/>
</dbReference>
<feature type="domain" description="Neprosin PEP catalytic" evidence="1">
    <location>
        <begin position="291"/>
        <end position="454"/>
    </location>
</feature>
<dbReference type="Pfam" id="PF03080">
    <property type="entry name" value="Neprosin"/>
    <property type="match status" value="1"/>
</dbReference>
<dbReference type="KEGG" id="vra:106763348"/>
<organism evidence="2 3">
    <name type="scientific">Vigna radiata var. radiata</name>
    <name type="common">Mung bean</name>
    <name type="synonym">Phaseolus aureus</name>
    <dbReference type="NCBI Taxonomy" id="3916"/>
    <lineage>
        <taxon>Eukaryota</taxon>
        <taxon>Viridiplantae</taxon>
        <taxon>Streptophyta</taxon>
        <taxon>Embryophyta</taxon>
        <taxon>Tracheophyta</taxon>
        <taxon>Spermatophyta</taxon>
        <taxon>Magnoliopsida</taxon>
        <taxon>eudicotyledons</taxon>
        <taxon>Gunneridae</taxon>
        <taxon>Pentapetalae</taxon>
        <taxon>rosids</taxon>
        <taxon>fabids</taxon>
        <taxon>Fabales</taxon>
        <taxon>Fabaceae</taxon>
        <taxon>Papilionoideae</taxon>
        <taxon>50 kb inversion clade</taxon>
        <taxon>NPAAA clade</taxon>
        <taxon>indigoferoid/millettioid clade</taxon>
        <taxon>Phaseoleae</taxon>
        <taxon>Vigna</taxon>
    </lineage>
</organism>
<reference evidence="2" key="1">
    <citation type="journal article" date="2014" name="Nat. Commun.">
        <title>Genome sequence of mungbean and insights into evolution within Vigna species.</title>
        <authorList>
            <person name="Kang Y.J."/>
            <person name="Kim S.K."/>
            <person name="Kim M.Y."/>
            <person name="Lestari P."/>
            <person name="Kim K.H."/>
            <person name="Ha B.K."/>
            <person name="Jun T.H."/>
            <person name="Hwang W.J."/>
            <person name="Lee T."/>
            <person name="Lee J."/>
            <person name="Shim S."/>
            <person name="Yoon M.Y."/>
            <person name="Jang Y.E."/>
            <person name="Han K.S."/>
            <person name="Taeprayoon P."/>
            <person name="Yoon N."/>
            <person name="Somta P."/>
            <person name="Tanya P."/>
            <person name="Kim K.S."/>
            <person name="Gwag J.G."/>
            <person name="Moon J.K."/>
            <person name="Lee Y.H."/>
            <person name="Park B.S."/>
            <person name="Bombarely A."/>
            <person name="Doyle J.J."/>
            <person name="Jackson S.A."/>
            <person name="Schafleitner R."/>
            <person name="Srinives P."/>
            <person name="Varshney R.K."/>
            <person name="Lee S.H."/>
        </authorList>
    </citation>
    <scope>NUCLEOTIDE SEQUENCE [LARGE SCALE GENOMIC DNA]</scope>
    <source>
        <strain evidence="2">cv. VC1973A</strain>
    </source>
</reference>
<name>A0A1S3UAH4_VIGRR</name>
<evidence type="ECO:0000313" key="2">
    <source>
        <dbReference type="Proteomes" id="UP000087766"/>
    </source>
</evidence>